<protein>
    <submittedName>
        <fullName evidence="2">Uncharacterized protein</fullName>
    </submittedName>
</protein>
<feature type="region of interest" description="Disordered" evidence="1">
    <location>
        <begin position="1"/>
        <end position="37"/>
    </location>
</feature>
<evidence type="ECO:0000256" key="1">
    <source>
        <dbReference type="SAM" id="MobiDB-lite"/>
    </source>
</evidence>
<dbReference type="EMBL" id="LR798304">
    <property type="protein sequence ID" value="CAB5222366.1"/>
    <property type="molecule type" value="Genomic_DNA"/>
</dbReference>
<name>A0A6J7WWH6_9CAUD</name>
<accession>A0A6J7WWH6</accession>
<gene>
    <name evidence="2" type="ORF">UFOVP373_1</name>
</gene>
<organism evidence="2">
    <name type="scientific">uncultured Caudovirales phage</name>
    <dbReference type="NCBI Taxonomy" id="2100421"/>
    <lineage>
        <taxon>Viruses</taxon>
        <taxon>Duplodnaviria</taxon>
        <taxon>Heunggongvirae</taxon>
        <taxon>Uroviricota</taxon>
        <taxon>Caudoviricetes</taxon>
        <taxon>Peduoviridae</taxon>
        <taxon>Maltschvirus</taxon>
        <taxon>Maltschvirus maltsch</taxon>
    </lineage>
</organism>
<feature type="non-terminal residue" evidence="2">
    <location>
        <position position="58"/>
    </location>
</feature>
<evidence type="ECO:0000313" key="2">
    <source>
        <dbReference type="EMBL" id="CAB5222366.1"/>
    </source>
</evidence>
<sequence length="58" mass="5912">MNDQLSMFPLMNSEALPSATSSQGSASGPTLCDPQAGPMIALFGQEAARASLSARQVA</sequence>
<feature type="compositionally biased region" description="Polar residues" evidence="1">
    <location>
        <begin position="18"/>
        <end position="28"/>
    </location>
</feature>
<proteinExistence type="predicted"/>
<reference evidence="2" key="1">
    <citation type="submission" date="2020-05" db="EMBL/GenBank/DDBJ databases">
        <authorList>
            <person name="Chiriac C."/>
            <person name="Salcher M."/>
            <person name="Ghai R."/>
            <person name="Kavagutti S V."/>
        </authorList>
    </citation>
    <scope>NUCLEOTIDE SEQUENCE</scope>
</reference>